<reference evidence="2 3" key="1">
    <citation type="submission" date="2019-12" db="EMBL/GenBank/DDBJ databases">
        <authorList>
            <person name="Zhang Y.-J."/>
        </authorList>
    </citation>
    <scope>NUCLEOTIDE SEQUENCE [LARGE SCALE GENOMIC DNA]</scope>
    <source>
        <strain evidence="2 3">H18S-6</strain>
    </source>
</reference>
<evidence type="ECO:0000313" key="2">
    <source>
        <dbReference type="EMBL" id="KAE9624487.1"/>
    </source>
</evidence>
<sequence length="119" mass="13377">MIGDDDWDSFFDPDEFGCEVRLVVGTDVIEIQGMLAAPPEPSHLRQGTRTQGGVRAKPAERVLQIANRALPDDWPDRRIEIDIGHFTATEAIPIGRLRTGLVLVPYSERTESHAEWLRD</sequence>
<accession>A0A6A4RDC8</accession>
<gene>
    <name evidence="2" type="ORF">GP644_23320</name>
</gene>
<evidence type="ECO:0000313" key="3">
    <source>
        <dbReference type="Proteomes" id="UP000441586"/>
    </source>
</evidence>
<dbReference type="Proteomes" id="UP000441586">
    <property type="component" value="Unassembled WGS sequence"/>
</dbReference>
<protein>
    <submittedName>
        <fullName evidence="2">Uncharacterized protein</fullName>
    </submittedName>
</protein>
<evidence type="ECO:0000256" key="1">
    <source>
        <dbReference type="SAM" id="MobiDB-lite"/>
    </source>
</evidence>
<feature type="region of interest" description="Disordered" evidence="1">
    <location>
        <begin position="37"/>
        <end position="56"/>
    </location>
</feature>
<dbReference type="RefSeq" id="WP_158981846.1">
    <property type="nucleotide sequence ID" value="NZ_WSFO01000029.1"/>
</dbReference>
<dbReference type="EMBL" id="WSFO01000029">
    <property type="protein sequence ID" value="KAE9624487.1"/>
    <property type="molecule type" value="Genomic_DNA"/>
</dbReference>
<comment type="caution">
    <text evidence="2">The sequence shown here is derived from an EMBL/GenBank/DDBJ whole genome shotgun (WGS) entry which is preliminary data.</text>
</comment>
<dbReference type="AlphaFoldDB" id="A0A6A4RDC8"/>
<name>A0A6A4RDC8_9RHOB</name>
<proteinExistence type="predicted"/>
<organism evidence="2 3">
    <name type="scientific">Parasedimentitalea maritima</name>
    <dbReference type="NCBI Taxonomy" id="2578117"/>
    <lineage>
        <taxon>Bacteria</taxon>
        <taxon>Pseudomonadati</taxon>
        <taxon>Pseudomonadota</taxon>
        <taxon>Alphaproteobacteria</taxon>
        <taxon>Rhodobacterales</taxon>
        <taxon>Paracoccaceae</taxon>
        <taxon>Parasedimentitalea</taxon>
    </lineage>
</organism>